<dbReference type="InterPro" id="IPR037997">
    <property type="entry name" value="Dgk1-like"/>
</dbReference>
<proteinExistence type="predicted"/>
<feature type="transmembrane region" description="Helical" evidence="1">
    <location>
        <begin position="98"/>
        <end position="120"/>
    </location>
</feature>
<dbReference type="PANTHER" id="PTHR31303:SF1">
    <property type="entry name" value="CTP-DEPENDENT DIACYLGLYCEROL KINASE 1"/>
    <property type="match status" value="1"/>
</dbReference>
<feature type="transmembrane region" description="Helical" evidence="1">
    <location>
        <begin position="210"/>
        <end position="231"/>
    </location>
</feature>
<comment type="caution">
    <text evidence="2">The sequence shown here is derived from an EMBL/GenBank/DDBJ whole genome shotgun (WGS) entry which is preliminary data.</text>
</comment>
<feature type="non-terminal residue" evidence="2">
    <location>
        <position position="1"/>
    </location>
</feature>
<feature type="transmembrane region" description="Helical" evidence="1">
    <location>
        <begin position="61"/>
        <end position="78"/>
    </location>
</feature>
<keyword evidence="1" id="KW-0472">Membrane</keyword>
<organism evidence="2">
    <name type="scientific">marine sediment metagenome</name>
    <dbReference type="NCBI Taxonomy" id="412755"/>
    <lineage>
        <taxon>unclassified sequences</taxon>
        <taxon>metagenomes</taxon>
        <taxon>ecological metagenomes</taxon>
    </lineage>
</organism>
<keyword evidence="1" id="KW-0812">Transmembrane</keyword>
<feature type="non-terminal residue" evidence="2">
    <location>
        <position position="273"/>
    </location>
</feature>
<dbReference type="EMBL" id="BARU01025501">
    <property type="protein sequence ID" value="GAH67172.1"/>
    <property type="molecule type" value="Genomic_DNA"/>
</dbReference>
<evidence type="ECO:0000256" key="1">
    <source>
        <dbReference type="SAM" id="Phobius"/>
    </source>
</evidence>
<evidence type="ECO:0000313" key="2">
    <source>
        <dbReference type="EMBL" id="GAH67172.1"/>
    </source>
</evidence>
<dbReference type="AlphaFoldDB" id="X1HCP4"/>
<keyword evidence="1" id="KW-1133">Transmembrane helix</keyword>
<accession>X1HCP4</accession>
<gene>
    <name evidence="2" type="ORF">S03H2_41078</name>
</gene>
<dbReference type="GO" id="GO:0004143">
    <property type="term" value="F:ATP-dependent diacylglycerol kinase activity"/>
    <property type="evidence" value="ECO:0007669"/>
    <property type="project" value="InterPro"/>
</dbReference>
<evidence type="ECO:0008006" key="3">
    <source>
        <dbReference type="Google" id="ProtNLM"/>
    </source>
</evidence>
<name>X1HCP4_9ZZZZ</name>
<reference evidence="2" key="1">
    <citation type="journal article" date="2014" name="Front. Microbiol.">
        <title>High frequency of phylogenetically diverse reductive dehalogenase-homologous genes in deep subseafloor sedimentary metagenomes.</title>
        <authorList>
            <person name="Kawai M."/>
            <person name="Futagami T."/>
            <person name="Toyoda A."/>
            <person name="Takaki Y."/>
            <person name="Nishi S."/>
            <person name="Hori S."/>
            <person name="Arai W."/>
            <person name="Tsubouchi T."/>
            <person name="Morono Y."/>
            <person name="Uchiyama I."/>
            <person name="Ito T."/>
            <person name="Fujiyama A."/>
            <person name="Inagaki F."/>
            <person name="Takami H."/>
        </authorList>
    </citation>
    <scope>NUCLEOTIDE SEQUENCE</scope>
    <source>
        <strain evidence="2">Expedition CK06-06</strain>
    </source>
</reference>
<sequence>PFRTVIGVLSFIYQYKVVLKDKPELKENRTIENFLEKYNVVNVNRINNKSYSLRTDVRRKVFHLLPGLVIIILRIFAIDVWDGLWNADEVYGLTGYEYGMFLILMIGYAGVILFAGLDFVRLSFIFENSNVYHLLPDCLSNMLIKTLKRNENYEFTKNVVLVLSLVPILFLPFGIFTAVALITSIGDGVASIMGVSFGRHHFPKKSSKTIIGYISGFFVSFGVSIFALWLFEPYIVPLKMIVMSLSGALVFLTIDLLSLKIDDNILNPIFCGL</sequence>
<feature type="transmembrane region" description="Helical" evidence="1">
    <location>
        <begin position="237"/>
        <end position="257"/>
    </location>
</feature>
<feature type="transmembrane region" description="Helical" evidence="1">
    <location>
        <begin position="155"/>
        <end position="173"/>
    </location>
</feature>
<protein>
    <recommendedName>
        <fullName evidence="3">Dolichol kinase</fullName>
    </recommendedName>
</protein>
<dbReference type="PANTHER" id="PTHR31303">
    <property type="entry name" value="CTP-DEPENDENT DIACYLGLYCEROL KINASE 1"/>
    <property type="match status" value="1"/>
</dbReference>